<name>L0AW01_THEEQ</name>
<keyword evidence="2" id="KW-1185">Reference proteome</keyword>
<sequence>MQIVKSGKKVICGTQSGSLCFFSYGFWGDINDIIIVNKDTVNGIAKISEDLVCTSGDDGEIYIVSIHPNKVIGTFKKYKRLGTPKSTDSIVVNHDKTLLGLRFTIHTTQIAFVGDLEGIYVTSTQEVHSDHKDDFFNDL</sequence>
<organism evidence="1 2">
    <name type="scientific">Theileria equi strain WA</name>
    <dbReference type="NCBI Taxonomy" id="1537102"/>
    <lineage>
        <taxon>Eukaryota</taxon>
        <taxon>Sar</taxon>
        <taxon>Alveolata</taxon>
        <taxon>Apicomplexa</taxon>
        <taxon>Aconoidasida</taxon>
        <taxon>Piroplasmida</taxon>
        <taxon>Theileriidae</taxon>
        <taxon>Theileria</taxon>
    </lineage>
</organism>
<dbReference type="InterPro" id="IPR036322">
    <property type="entry name" value="WD40_repeat_dom_sf"/>
</dbReference>
<proteinExistence type="predicted"/>
<protein>
    <submittedName>
        <fullName evidence="1">Uncharacterized protein</fullName>
    </submittedName>
</protein>
<dbReference type="AlphaFoldDB" id="L0AW01"/>
<evidence type="ECO:0000313" key="1">
    <source>
        <dbReference type="EMBL" id="AFZ79730.1"/>
    </source>
</evidence>
<dbReference type="EMBL" id="CP001669">
    <property type="protein sequence ID" value="AFZ79730.1"/>
    <property type="molecule type" value="Genomic_DNA"/>
</dbReference>
<dbReference type="STRING" id="1537102.L0AW01"/>
<gene>
    <name evidence="1" type="ORF">BEWA_025790</name>
</gene>
<dbReference type="Proteomes" id="UP000031512">
    <property type="component" value="Chromosome 1"/>
</dbReference>
<dbReference type="KEGG" id="beq:BEWA_025790"/>
<dbReference type="SUPFAM" id="SSF50978">
    <property type="entry name" value="WD40 repeat-like"/>
    <property type="match status" value="1"/>
</dbReference>
<dbReference type="OrthoDB" id="2288928at2759"/>
<dbReference type="eggNOG" id="KOG2444">
    <property type="taxonomic scope" value="Eukaryota"/>
</dbReference>
<dbReference type="RefSeq" id="XP_004829396.1">
    <property type="nucleotide sequence ID" value="XM_004829339.1"/>
</dbReference>
<dbReference type="GeneID" id="15807099"/>
<dbReference type="VEuPathDB" id="PiroplasmaDB:BEWA_025790"/>
<reference evidence="1 2" key="1">
    <citation type="journal article" date="2012" name="BMC Genomics">
        <title>Comparative genomic analysis and phylogenetic position of Theileria equi.</title>
        <authorList>
            <person name="Kappmeyer L.S."/>
            <person name="Thiagarajan M."/>
            <person name="Herndon D.R."/>
            <person name="Ramsay J.D."/>
            <person name="Caler E."/>
            <person name="Djikeng A."/>
            <person name="Gillespie J.J."/>
            <person name="Lau A.O."/>
            <person name="Roalson E.H."/>
            <person name="Silva J.C."/>
            <person name="Silva M.G."/>
            <person name="Suarez C.E."/>
            <person name="Ueti M.W."/>
            <person name="Nene V.M."/>
            <person name="Mealey R.H."/>
            <person name="Knowles D.P."/>
            <person name="Brayton K.A."/>
        </authorList>
    </citation>
    <scope>NUCLEOTIDE SEQUENCE [LARGE SCALE GENOMIC DNA]</scope>
    <source>
        <strain evidence="1 2">WA</strain>
    </source>
</reference>
<evidence type="ECO:0000313" key="2">
    <source>
        <dbReference type="Proteomes" id="UP000031512"/>
    </source>
</evidence>
<accession>L0AW01</accession>